<dbReference type="PANTHER" id="PTHR42760">
    <property type="entry name" value="SHORT-CHAIN DEHYDROGENASES/REDUCTASES FAMILY MEMBER"/>
    <property type="match status" value="1"/>
</dbReference>
<evidence type="ECO:0000256" key="3">
    <source>
        <dbReference type="ARBA" id="ARBA00012848"/>
    </source>
</evidence>
<accession>A0A2K3ZGB8</accession>
<dbReference type="CDD" id="cd05233">
    <property type="entry name" value="SDR_c"/>
    <property type="match status" value="1"/>
</dbReference>
<organism evidence="9 10">
    <name type="scientific">Staphylococcus felis</name>
    <dbReference type="NCBI Taxonomy" id="46127"/>
    <lineage>
        <taxon>Bacteria</taxon>
        <taxon>Bacillati</taxon>
        <taxon>Bacillota</taxon>
        <taxon>Bacilli</taxon>
        <taxon>Bacillales</taxon>
        <taxon>Staphylococcaceae</taxon>
        <taxon>Staphylococcus</taxon>
    </lineage>
</organism>
<dbReference type="NCBIfam" id="NF004202">
    <property type="entry name" value="PRK05653.2-2"/>
    <property type="match status" value="1"/>
</dbReference>
<dbReference type="GO" id="GO:0008206">
    <property type="term" value="P:bile acid metabolic process"/>
    <property type="evidence" value="ECO:0007669"/>
    <property type="project" value="UniProtKB-ARBA"/>
</dbReference>
<dbReference type="SUPFAM" id="SSF51735">
    <property type="entry name" value="NAD(P)-binding Rossmann-fold domains"/>
    <property type="match status" value="1"/>
</dbReference>
<comment type="similarity">
    <text evidence="2">Belongs to the short-chain dehydrogenases/reductases (SDR) family.</text>
</comment>
<dbReference type="PRINTS" id="PR00080">
    <property type="entry name" value="SDRFAMILY"/>
</dbReference>
<dbReference type="PRINTS" id="PR00081">
    <property type="entry name" value="GDHRDH"/>
</dbReference>
<evidence type="ECO:0000313" key="10">
    <source>
        <dbReference type="Proteomes" id="UP000256562"/>
    </source>
</evidence>
<dbReference type="KEGG" id="sfq:C7J90_03430"/>
<comment type="catalytic activity">
    <reaction evidence="8">
        <text>(S)-acetoin + NAD(+) = diacetyl + NADH + H(+)</text>
        <dbReference type="Rhea" id="RHEA:27286"/>
        <dbReference type="ChEBI" id="CHEBI:15378"/>
        <dbReference type="ChEBI" id="CHEBI:15687"/>
        <dbReference type="ChEBI" id="CHEBI:16583"/>
        <dbReference type="ChEBI" id="CHEBI:57540"/>
        <dbReference type="ChEBI" id="CHEBI:57945"/>
        <dbReference type="EC" id="1.1.1.304"/>
    </reaction>
</comment>
<dbReference type="AlphaFoldDB" id="A0A2K3ZGB8"/>
<evidence type="ECO:0000256" key="5">
    <source>
        <dbReference type="ARBA" id="ARBA00023002"/>
    </source>
</evidence>
<keyword evidence="5 9" id="KW-0560">Oxidoreductase</keyword>
<evidence type="ECO:0000256" key="7">
    <source>
        <dbReference type="ARBA" id="ARBA00031758"/>
    </source>
</evidence>
<gene>
    <name evidence="9" type="ORF">DOS83_13250</name>
</gene>
<comment type="function">
    <text evidence="1">Catalyzes the irreversible reduction of 2,3-butanediol to (S)-acetoin in the presence of NADH.</text>
</comment>
<sequence length="252" mass="26871">MIDLSHQIALITGGANGIGKGIAESLAKAGAKVIIGDIDEQNGTQTAKALGGAFYPLDVSDQKNVHDVVDQIVHTHGKIDILASNTGIYPQIEIENLTEDDWDQIQNINLKGMFFVTQAVLKYMKKQRYGRVIITSSVTGPITGYPGWAHYGATKAGQLGFMRSAALEYAKYGITINAVQPGNVLTEGLKAQGESYLAGTRKIIPTHELGEPADIGFAVAFFASPASKFITGQSLVIDGGQLLPEEPDAIKD</sequence>
<protein>
    <recommendedName>
        <fullName evidence="4">Diacetyl reductase [(S)-acetoin forming]</fullName>
        <ecNumber evidence="3">1.1.1.304</ecNumber>
    </recommendedName>
    <alternativeName>
        <fullName evidence="6">Acetoin(diacetyl) reductase</fullName>
    </alternativeName>
    <alternativeName>
        <fullName evidence="7">Meso-2,3-butanediol dehydrogenase</fullName>
    </alternativeName>
</protein>
<dbReference type="EMBL" id="QKXQ01000678">
    <property type="protein sequence ID" value="REH89534.1"/>
    <property type="molecule type" value="Genomic_DNA"/>
</dbReference>
<dbReference type="FunFam" id="3.40.50.720:FF:000084">
    <property type="entry name" value="Short-chain dehydrogenase reductase"/>
    <property type="match status" value="1"/>
</dbReference>
<dbReference type="RefSeq" id="WP_103208399.1">
    <property type="nucleotide sequence ID" value="NZ_CAJVAI010000025.1"/>
</dbReference>
<comment type="caution">
    <text evidence="9">The sequence shown here is derived from an EMBL/GenBank/DDBJ whole genome shotgun (WGS) entry which is preliminary data.</text>
</comment>
<dbReference type="EC" id="1.1.1.304" evidence="3"/>
<evidence type="ECO:0000256" key="2">
    <source>
        <dbReference type="ARBA" id="ARBA00006484"/>
    </source>
</evidence>
<evidence type="ECO:0000313" key="9">
    <source>
        <dbReference type="EMBL" id="REH89534.1"/>
    </source>
</evidence>
<evidence type="ECO:0000256" key="6">
    <source>
        <dbReference type="ARBA" id="ARBA00029989"/>
    </source>
</evidence>
<evidence type="ECO:0000256" key="8">
    <source>
        <dbReference type="ARBA" id="ARBA00047315"/>
    </source>
</evidence>
<evidence type="ECO:0000256" key="1">
    <source>
        <dbReference type="ARBA" id="ARBA00003200"/>
    </source>
</evidence>
<dbReference type="InterPro" id="IPR002347">
    <property type="entry name" value="SDR_fam"/>
</dbReference>
<dbReference type="Pfam" id="PF13561">
    <property type="entry name" value="adh_short_C2"/>
    <property type="match status" value="1"/>
</dbReference>
<proteinExistence type="inferred from homology"/>
<name>A0A2K3ZGB8_9STAP</name>
<reference evidence="9 10" key="1">
    <citation type="journal article" date="2018" name="Vet. Microbiol.">
        <title>Characterisation of Staphylococcus felis isolated from cats using whole genome sequencing.</title>
        <authorList>
            <person name="Worthing K."/>
            <person name="Pang S."/>
            <person name="Trott D.J."/>
            <person name="Abraham S."/>
            <person name="Coombs G.W."/>
            <person name="Jordan D."/>
            <person name="McIntyre L."/>
            <person name="Davies M.R."/>
            <person name="Norris J."/>
        </authorList>
    </citation>
    <scope>NUCLEOTIDE SEQUENCE [LARGE SCALE GENOMIC DNA]</scope>
    <source>
        <strain evidence="9 10">F9</strain>
    </source>
</reference>
<dbReference type="GeneID" id="48057262"/>
<dbReference type="Proteomes" id="UP000256562">
    <property type="component" value="Unassembled WGS sequence"/>
</dbReference>
<dbReference type="InterPro" id="IPR036291">
    <property type="entry name" value="NAD(P)-bd_dom_sf"/>
</dbReference>
<dbReference type="Gene3D" id="3.40.50.720">
    <property type="entry name" value="NAD(P)-binding Rossmann-like Domain"/>
    <property type="match status" value="1"/>
</dbReference>
<dbReference type="OrthoDB" id="9803333at2"/>
<dbReference type="GO" id="GO:0052588">
    <property type="term" value="F:diacetyl reductase ((S)-acetoin forming) (NAD+) activity"/>
    <property type="evidence" value="ECO:0007669"/>
    <property type="project" value="UniProtKB-EC"/>
</dbReference>
<evidence type="ECO:0000256" key="4">
    <source>
        <dbReference type="ARBA" id="ARBA00016110"/>
    </source>
</evidence>